<evidence type="ECO:0000259" key="11">
    <source>
        <dbReference type="PROSITE" id="PS51030"/>
    </source>
</evidence>
<feature type="compositionally biased region" description="Basic residues" evidence="10">
    <location>
        <begin position="519"/>
        <end position="528"/>
    </location>
</feature>
<evidence type="ECO:0000256" key="10">
    <source>
        <dbReference type="SAM" id="MobiDB-lite"/>
    </source>
</evidence>
<dbReference type="Pfam" id="PF00105">
    <property type="entry name" value="zf-C4"/>
    <property type="match status" value="1"/>
</dbReference>
<dbReference type="GO" id="GO:0008270">
    <property type="term" value="F:zinc ion binding"/>
    <property type="evidence" value="ECO:0007669"/>
    <property type="project" value="UniProtKB-KW"/>
</dbReference>
<dbReference type="SUPFAM" id="SSF48508">
    <property type="entry name" value="Nuclear receptor ligand-binding domain"/>
    <property type="match status" value="1"/>
</dbReference>
<dbReference type="Gene3D" id="1.10.565.10">
    <property type="entry name" value="Retinoid X Receptor"/>
    <property type="match status" value="1"/>
</dbReference>
<dbReference type="GO" id="GO:0000978">
    <property type="term" value="F:RNA polymerase II cis-regulatory region sequence-specific DNA binding"/>
    <property type="evidence" value="ECO:0007669"/>
    <property type="project" value="TreeGrafter"/>
</dbReference>
<dbReference type="AlphaFoldDB" id="A0A818NQZ8"/>
<feature type="region of interest" description="Disordered" evidence="10">
    <location>
        <begin position="763"/>
        <end position="817"/>
    </location>
</feature>
<dbReference type="Proteomes" id="UP000663836">
    <property type="component" value="Unassembled WGS sequence"/>
</dbReference>
<dbReference type="InterPro" id="IPR001723">
    <property type="entry name" value="Nuclear_hrmn_rcpt"/>
</dbReference>
<keyword evidence="1 9" id="KW-0479">Metal-binding</keyword>
<proteinExistence type="inferred from homology"/>
<dbReference type="PANTHER" id="PTHR24082">
    <property type="entry name" value="NUCLEAR HORMONE RECEPTOR"/>
    <property type="match status" value="1"/>
</dbReference>
<dbReference type="SMART" id="SM00399">
    <property type="entry name" value="ZnF_C4"/>
    <property type="match status" value="1"/>
</dbReference>
<comment type="similarity">
    <text evidence="9">Belongs to the nuclear hormone receptor family.</text>
</comment>
<dbReference type="InterPro" id="IPR013088">
    <property type="entry name" value="Znf_NHR/GATA"/>
</dbReference>
<dbReference type="PANTHER" id="PTHR24082:SF283">
    <property type="entry name" value="NUCLEAR HORMONE RECEPTOR HR96"/>
    <property type="match status" value="1"/>
</dbReference>
<feature type="compositionally biased region" description="Low complexity" evidence="10">
    <location>
        <begin position="763"/>
        <end position="785"/>
    </location>
</feature>
<organism evidence="13 14">
    <name type="scientific">Rotaria sordida</name>
    <dbReference type="NCBI Taxonomy" id="392033"/>
    <lineage>
        <taxon>Eukaryota</taxon>
        <taxon>Metazoa</taxon>
        <taxon>Spiralia</taxon>
        <taxon>Gnathifera</taxon>
        <taxon>Rotifera</taxon>
        <taxon>Eurotatoria</taxon>
        <taxon>Bdelloidea</taxon>
        <taxon>Philodinida</taxon>
        <taxon>Philodinidae</taxon>
        <taxon>Rotaria</taxon>
    </lineage>
</organism>
<dbReference type="PROSITE" id="PS51843">
    <property type="entry name" value="NR_LBD"/>
    <property type="match status" value="1"/>
</dbReference>
<dbReference type="InterPro" id="IPR000536">
    <property type="entry name" value="Nucl_hrmn_rcpt_lig-bd"/>
</dbReference>
<dbReference type="InterPro" id="IPR050234">
    <property type="entry name" value="Nuclear_hormone_rcpt_NR1"/>
</dbReference>
<reference evidence="13" key="1">
    <citation type="submission" date="2021-02" db="EMBL/GenBank/DDBJ databases">
        <authorList>
            <person name="Nowell W R."/>
        </authorList>
    </citation>
    <scope>NUCLEOTIDE SEQUENCE</scope>
</reference>
<dbReference type="GO" id="GO:0004879">
    <property type="term" value="F:nuclear receptor activity"/>
    <property type="evidence" value="ECO:0007669"/>
    <property type="project" value="TreeGrafter"/>
</dbReference>
<dbReference type="EMBL" id="CAJOBD010000191">
    <property type="protein sequence ID" value="CAF3608807.1"/>
    <property type="molecule type" value="Genomic_DNA"/>
</dbReference>
<dbReference type="PROSITE" id="PS00031">
    <property type="entry name" value="NUCLEAR_REC_DBD_1"/>
    <property type="match status" value="1"/>
</dbReference>
<dbReference type="InterPro" id="IPR035500">
    <property type="entry name" value="NHR-like_dom_sf"/>
</dbReference>
<dbReference type="PRINTS" id="PR00398">
    <property type="entry name" value="STRDHORMONER"/>
</dbReference>
<keyword evidence="4 9" id="KW-0805">Transcription regulation</keyword>
<feature type="region of interest" description="Disordered" evidence="10">
    <location>
        <begin position="456"/>
        <end position="532"/>
    </location>
</feature>
<keyword evidence="6 9" id="KW-0804">Transcription</keyword>
<dbReference type="InterPro" id="IPR001628">
    <property type="entry name" value="Znf_hrmn_rcpt"/>
</dbReference>
<gene>
    <name evidence="13" type="ORF">JBS370_LOCUS4179</name>
</gene>
<dbReference type="GO" id="GO:0005634">
    <property type="term" value="C:nucleus"/>
    <property type="evidence" value="ECO:0007669"/>
    <property type="project" value="UniProtKB-SubCell"/>
</dbReference>
<keyword evidence="7 9" id="KW-0675">Receptor</keyword>
<dbReference type="Gene3D" id="3.30.50.10">
    <property type="entry name" value="Erythroid Transcription Factor GATA-1, subunit A"/>
    <property type="match status" value="1"/>
</dbReference>
<keyword evidence="2 9" id="KW-0863">Zinc-finger</keyword>
<dbReference type="SMART" id="SM00430">
    <property type="entry name" value="HOLI"/>
    <property type="match status" value="1"/>
</dbReference>
<comment type="subcellular location">
    <subcellularLocation>
        <location evidence="9">Nucleus</location>
    </subcellularLocation>
</comment>
<dbReference type="GO" id="GO:0045944">
    <property type="term" value="P:positive regulation of transcription by RNA polymerase II"/>
    <property type="evidence" value="ECO:0007669"/>
    <property type="project" value="TreeGrafter"/>
</dbReference>
<accession>A0A818NQZ8</accession>
<comment type="caution">
    <text evidence="13">The sequence shown here is derived from an EMBL/GenBank/DDBJ whole genome shotgun (WGS) entry which is preliminary data.</text>
</comment>
<evidence type="ECO:0000259" key="12">
    <source>
        <dbReference type="PROSITE" id="PS51843"/>
    </source>
</evidence>
<evidence type="ECO:0000256" key="3">
    <source>
        <dbReference type="ARBA" id="ARBA00022833"/>
    </source>
</evidence>
<keyword evidence="5 9" id="KW-0238">DNA-binding</keyword>
<evidence type="ECO:0000256" key="2">
    <source>
        <dbReference type="ARBA" id="ARBA00022771"/>
    </source>
</evidence>
<dbReference type="PROSITE" id="PS51030">
    <property type="entry name" value="NUCLEAR_REC_DBD_2"/>
    <property type="match status" value="1"/>
</dbReference>
<evidence type="ECO:0000256" key="9">
    <source>
        <dbReference type="RuleBase" id="RU004334"/>
    </source>
</evidence>
<feature type="domain" description="Nuclear receptor" evidence="11">
    <location>
        <begin position="78"/>
        <end position="155"/>
    </location>
</feature>
<evidence type="ECO:0000313" key="13">
    <source>
        <dbReference type="EMBL" id="CAF3608807.1"/>
    </source>
</evidence>
<evidence type="ECO:0000256" key="8">
    <source>
        <dbReference type="ARBA" id="ARBA00023242"/>
    </source>
</evidence>
<dbReference type="Pfam" id="PF00104">
    <property type="entry name" value="Hormone_recep"/>
    <property type="match status" value="1"/>
</dbReference>
<dbReference type="CDD" id="cd06916">
    <property type="entry name" value="NR_DBD_like"/>
    <property type="match status" value="1"/>
</dbReference>
<evidence type="ECO:0000313" key="14">
    <source>
        <dbReference type="Proteomes" id="UP000663836"/>
    </source>
</evidence>
<name>A0A818NQZ8_9BILA</name>
<feature type="compositionally biased region" description="Acidic residues" evidence="10">
    <location>
        <begin position="502"/>
        <end position="512"/>
    </location>
</feature>
<evidence type="ECO:0000256" key="4">
    <source>
        <dbReference type="ARBA" id="ARBA00023015"/>
    </source>
</evidence>
<sequence length="817" mass="94295">MFMPLPLSTDNHPYQSSLSNGLFRTSYHSQDNDEIVDTKQFYDKKLGIKRRLIGSSSSISSFNMQKQTTNETDIGVPSRFCSVCGDISTGIHFGGNSCESCKAFFRRSVQCLRFQNYKCSNDEQCPVNTSTRKVCQFCRYAKCTAIGMKPKWVLSDQEREEKYGSRRKRFRENRTTEEDPDIFKFLTKEEKLLIEDIAHALYQSRATYPLNFPSPSNLLGSILNSTSDQKNVQSPNNEKPPSTPANILIVPIQRLVLFARMLKDFDLFSEDDKVSLLKGSAIEIMVCSSNTLFNPKTHTFTNYLSRDQRAIVDDQVLPLDPLLIKLWGEEIFNRTRNFLISMCNLHVDEVTSTLLVPIILFSPDRLNVIDLNLVKRLQEKYSIILRKYMNWRYGVEQTEYLYPKLLLQIVNLRSLSLAHGEIIQKLMATSNVNPLVQEVSMKPEILNQTTRHKFDSFSIPSSSPSDIEMTDFDKTPSNDTESNNGSDEDDFTKKQSRSSIDDNFDYDNDNIDESNPRNIWRKRRKLSNHNRMSSMMQTEITTIGQTNSNNNQIKATNDYKNIDQYPQTNCSYIKPHDHQVPAMVQVHHDDFMIMSNTGYSIPNQFRQLSPKNQSLTTSPHSVQQYQQHYRTHSSSTNDLSSYDYSSRSNQIYNSTMLPTTEQYYDDQTHENYGQNYAHMSAASYQQQQQNEQQLLLLSLANNQSQTQPVQPSTNHITNQHSQSAACLPTRSALDEDEQQLLNAIHAHPNKRDLVLNLLRQMNQSPSLTPSPTHQQQQQQQQQTSSYYNPHQEQQHHSDLSPNYKPYRTHSYMDQNNE</sequence>
<keyword evidence="3 9" id="KW-0862">Zinc</keyword>
<evidence type="ECO:0000256" key="7">
    <source>
        <dbReference type="ARBA" id="ARBA00023170"/>
    </source>
</evidence>
<dbReference type="SUPFAM" id="SSF57716">
    <property type="entry name" value="Glucocorticoid receptor-like (DNA-binding domain)"/>
    <property type="match status" value="1"/>
</dbReference>
<feature type="compositionally biased region" description="Low complexity" evidence="10">
    <location>
        <begin position="456"/>
        <end position="467"/>
    </location>
</feature>
<dbReference type="GO" id="GO:0000122">
    <property type="term" value="P:negative regulation of transcription by RNA polymerase II"/>
    <property type="evidence" value="ECO:0007669"/>
    <property type="project" value="TreeGrafter"/>
</dbReference>
<dbReference type="PRINTS" id="PR00047">
    <property type="entry name" value="STROIDFINGER"/>
</dbReference>
<keyword evidence="8 9" id="KW-0539">Nucleus</keyword>
<evidence type="ECO:0000256" key="5">
    <source>
        <dbReference type="ARBA" id="ARBA00023125"/>
    </source>
</evidence>
<protein>
    <submittedName>
        <fullName evidence="13">Uncharacterized protein</fullName>
    </submittedName>
</protein>
<dbReference type="GO" id="GO:0030154">
    <property type="term" value="P:cell differentiation"/>
    <property type="evidence" value="ECO:0007669"/>
    <property type="project" value="TreeGrafter"/>
</dbReference>
<evidence type="ECO:0000256" key="6">
    <source>
        <dbReference type="ARBA" id="ARBA00023163"/>
    </source>
</evidence>
<feature type="domain" description="NR LBD" evidence="12">
    <location>
        <begin position="214"/>
        <end position="445"/>
    </location>
</feature>
<evidence type="ECO:0000256" key="1">
    <source>
        <dbReference type="ARBA" id="ARBA00022723"/>
    </source>
</evidence>